<organism evidence="1 2">
    <name type="scientific">Pedobacter jeongneungensis</name>
    <dbReference type="NCBI Taxonomy" id="947309"/>
    <lineage>
        <taxon>Bacteria</taxon>
        <taxon>Pseudomonadati</taxon>
        <taxon>Bacteroidota</taxon>
        <taxon>Sphingobacteriia</taxon>
        <taxon>Sphingobacteriales</taxon>
        <taxon>Sphingobacteriaceae</taxon>
        <taxon>Pedobacter</taxon>
    </lineage>
</organism>
<accession>A0ABP8B3U6</accession>
<sequence length="57" mass="6601">MKPNNNNGQKVLTFWIDKPSDKHVMVAETTKIKMMANRPPVYFVDNYSICNVLSKQD</sequence>
<evidence type="ECO:0000313" key="2">
    <source>
        <dbReference type="Proteomes" id="UP001501772"/>
    </source>
</evidence>
<keyword evidence="2" id="KW-1185">Reference proteome</keyword>
<name>A0ABP8B3U6_9SPHI</name>
<dbReference type="EMBL" id="BAABBY010000001">
    <property type="protein sequence ID" value="GAA4197136.1"/>
    <property type="molecule type" value="Genomic_DNA"/>
</dbReference>
<dbReference type="Proteomes" id="UP001501772">
    <property type="component" value="Unassembled WGS sequence"/>
</dbReference>
<proteinExistence type="predicted"/>
<reference evidence="2" key="1">
    <citation type="journal article" date="2019" name="Int. J. Syst. Evol. Microbiol.">
        <title>The Global Catalogue of Microorganisms (GCM) 10K type strain sequencing project: providing services to taxonomists for standard genome sequencing and annotation.</title>
        <authorList>
            <consortium name="The Broad Institute Genomics Platform"/>
            <consortium name="The Broad Institute Genome Sequencing Center for Infectious Disease"/>
            <person name="Wu L."/>
            <person name="Ma J."/>
        </authorList>
    </citation>
    <scope>NUCLEOTIDE SEQUENCE [LARGE SCALE GENOMIC DNA]</scope>
    <source>
        <strain evidence="2">JCM 17626</strain>
    </source>
</reference>
<protein>
    <submittedName>
        <fullName evidence="1">Uncharacterized protein</fullName>
    </submittedName>
</protein>
<evidence type="ECO:0000313" key="1">
    <source>
        <dbReference type="EMBL" id="GAA4197136.1"/>
    </source>
</evidence>
<gene>
    <name evidence="1" type="ORF">GCM10022289_03930</name>
</gene>
<comment type="caution">
    <text evidence="1">The sequence shown here is derived from an EMBL/GenBank/DDBJ whole genome shotgun (WGS) entry which is preliminary data.</text>
</comment>